<reference evidence="3" key="1">
    <citation type="submission" date="2021-02" db="EMBL/GenBank/DDBJ databases">
        <authorList>
            <person name="Nowell W R."/>
        </authorList>
    </citation>
    <scope>NUCLEOTIDE SEQUENCE</scope>
</reference>
<dbReference type="InterPro" id="IPR014720">
    <property type="entry name" value="dsRBD_dom"/>
</dbReference>
<dbReference type="GO" id="GO:0005737">
    <property type="term" value="C:cytoplasm"/>
    <property type="evidence" value="ECO:0007669"/>
    <property type="project" value="TreeGrafter"/>
</dbReference>
<feature type="non-terminal residue" evidence="3">
    <location>
        <position position="1"/>
    </location>
</feature>
<dbReference type="GO" id="GO:0006396">
    <property type="term" value="P:RNA processing"/>
    <property type="evidence" value="ECO:0007669"/>
    <property type="project" value="TreeGrafter"/>
</dbReference>
<comment type="caution">
    <text evidence="3">The sequence shown here is derived from an EMBL/GenBank/DDBJ whole genome shotgun (WGS) entry which is preliminary data.</text>
</comment>
<evidence type="ECO:0000259" key="2">
    <source>
        <dbReference type="PROSITE" id="PS50137"/>
    </source>
</evidence>
<dbReference type="GO" id="GO:0008251">
    <property type="term" value="F:tRNA-specific adenosine deaminase activity"/>
    <property type="evidence" value="ECO:0007669"/>
    <property type="project" value="TreeGrafter"/>
</dbReference>
<dbReference type="PANTHER" id="PTHR10910:SF62">
    <property type="entry name" value="AT07585P-RELATED"/>
    <property type="match status" value="1"/>
</dbReference>
<evidence type="ECO:0000256" key="1">
    <source>
        <dbReference type="PROSITE-ProRule" id="PRU00266"/>
    </source>
</evidence>
<dbReference type="SUPFAM" id="SSF54768">
    <property type="entry name" value="dsRNA-binding domain-like"/>
    <property type="match status" value="1"/>
</dbReference>
<evidence type="ECO:0000313" key="3">
    <source>
        <dbReference type="EMBL" id="CAF4313560.1"/>
    </source>
</evidence>
<dbReference type="GO" id="GO:0003725">
    <property type="term" value="F:double-stranded RNA binding"/>
    <property type="evidence" value="ECO:0007669"/>
    <property type="project" value="TreeGrafter"/>
</dbReference>
<dbReference type="AlphaFoldDB" id="A0A820IK95"/>
<dbReference type="GO" id="GO:0006382">
    <property type="term" value="P:adenosine to inosine editing"/>
    <property type="evidence" value="ECO:0007669"/>
    <property type="project" value="TreeGrafter"/>
</dbReference>
<name>A0A820IK95_9BILA</name>
<dbReference type="Proteomes" id="UP000663868">
    <property type="component" value="Unassembled WGS sequence"/>
</dbReference>
<sequence length="157" mass="17983">MFPFGHCLYMPLSLPIPIPIYNNAFPNHHSLNLSPIPKFSLNIVQQTLSHRFKRTHNDIHNSQQKKRFKYSLATTDNNNSLTRSSKNAVMLLYEVQPSIEYKLVCQIGPSHRPMFRMSVEINGEIFEGIAQTKREAKQAAAEKALELFSLSNNNLLN</sequence>
<keyword evidence="1" id="KW-0694">RNA-binding</keyword>
<dbReference type="EMBL" id="CAJOBB010015158">
    <property type="protein sequence ID" value="CAF4313560.1"/>
    <property type="molecule type" value="Genomic_DNA"/>
</dbReference>
<dbReference type="SMART" id="SM00358">
    <property type="entry name" value="DSRM"/>
    <property type="match status" value="1"/>
</dbReference>
<protein>
    <recommendedName>
        <fullName evidence="2">DRBM domain-containing protein</fullName>
    </recommendedName>
</protein>
<organism evidence="3 4">
    <name type="scientific">Adineta steineri</name>
    <dbReference type="NCBI Taxonomy" id="433720"/>
    <lineage>
        <taxon>Eukaryota</taxon>
        <taxon>Metazoa</taxon>
        <taxon>Spiralia</taxon>
        <taxon>Gnathifera</taxon>
        <taxon>Rotifera</taxon>
        <taxon>Eurotatoria</taxon>
        <taxon>Bdelloidea</taxon>
        <taxon>Adinetida</taxon>
        <taxon>Adinetidae</taxon>
        <taxon>Adineta</taxon>
    </lineage>
</organism>
<dbReference type="GO" id="GO:0003726">
    <property type="term" value="F:double-stranded RNA adenosine deaminase activity"/>
    <property type="evidence" value="ECO:0007669"/>
    <property type="project" value="TreeGrafter"/>
</dbReference>
<evidence type="ECO:0000313" key="4">
    <source>
        <dbReference type="Proteomes" id="UP000663868"/>
    </source>
</evidence>
<gene>
    <name evidence="3" type="ORF">KXQ929_LOCUS46221</name>
</gene>
<dbReference type="Gene3D" id="3.30.160.20">
    <property type="match status" value="1"/>
</dbReference>
<dbReference type="PANTHER" id="PTHR10910">
    <property type="entry name" value="EUKARYOTE SPECIFIC DSRNA BINDING PROTEIN"/>
    <property type="match status" value="1"/>
</dbReference>
<dbReference type="PROSITE" id="PS50137">
    <property type="entry name" value="DS_RBD"/>
    <property type="match status" value="1"/>
</dbReference>
<feature type="domain" description="DRBM" evidence="2">
    <location>
        <begin position="84"/>
        <end position="150"/>
    </location>
</feature>
<dbReference type="Pfam" id="PF00035">
    <property type="entry name" value="dsrm"/>
    <property type="match status" value="1"/>
</dbReference>
<proteinExistence type="predicted"/>
<dbReference type="GO" id="GO:0005730">
    <property type="term" value="C:nucleolus"/>
    <property type="evidence" value="ECO:0007669"/>
    <property type="project" value="TreeGrafter"/>
</dbReference>
<accession>A0A820IK95</accession>